<dbReference type="AlphaFoldDB" id="A0A5K3EW49"/>
<accession>A0A5K3EW49</accession>
<protein>
    <submittedName>
        <fullName evidence="1">Uncharacterized protein</fullName>
    </submittedName>
</protein>
<reference evidence="1" key="1">
    <citation type="submission" date="2019-11" db="UniProtKB">
        <authorList>
            <consortium name="WormBaseParasite"/>
        </authorList>
    </citation>
    <scope>IDENTIFICATION</scope>
</reference>
<dbReference type="WBParaSite" id="MCU_003569-RA">
    <property type="protein sequence ID" value="MCU_003569-RA"/>
    <property type="gene ID" value="MCU_003569"/>
</dbReference>
<proteinExistence type="predicted"/>
<sequence length="150" mass="16368">MCIGSAGAQIITLRRKVSIKRQSIPVVTLWSNVVQLFVVGVTNCCGPQKVVMNHAGATELTLARLRLQMPAMKEKTAEDVDTTVYFRAQPLGRVSVVPLRGAPPTQSDCRLPLRRRAGRRARGVPPRTPGSSVKVNSDFHVDGQMEGGFF</sequence>
<name>A0A5K3EW49_MESCO</name>
<organism evidence="1">
    <name type="scientific">Mesocestoides corti</name>
    <name type="common">Flatworm</name>
    <dbReference type="NCBI Taxonomy" id="53468"/>
    <lineage>
        <taxon>Eukaryota</taxon>
        <taxon>Metazoa</taxon>
        <taxon>Spiralia</taxon>
        <taxon>Lophotrochozoa</taxon>
        <taxon>Platyhelminthes</taxon>
        <taxon>Cestoda</taxon>
        <taxon>Eucestoda</taxon>
        <taxon>Cyclophyllidea</taxon>
        <taxon>Mesocestoididae</taxon>
        <taxon>Mesocestoides</taxon>
    </lineage>
</organism>
<evidence type="ECO:0000313" key="1">
    <source>
        <dbReference type="WBParaSite" id="MCU_003569-RA"/>
    </source>
</evidence>